<keyword evidence="1" id="KW-1133">Transmembrane helix</keyword>
<keyword evidence="1" id="KW-0812">Transmembrane</keyword>
<evidence type="ECO:0000256" key="2">
    <source>
        <dbReference type="SAM" id="SignalP"/>
    </source>
</evidence>
<evidence type="ECO:0000313" key="3">
    <source>
        <dbReference type="EMBL" id="EON74768.1"/>
    </source>
</evidence>
<dbReference type="EMBL" id="AQHR01000123">
    <property type="protein sequence ID" value="EON74768.1"/>
    <property type="molecule type" value="Genomic_DNA"/>
</dbReference>
<protein>
    <recommendedName>
        <fullName evidence="5">Seryl-tRNA synthetase</fullName>
    </recommendedName>
</protein>
<organism evidence="3 4">
    <name type="scientific">Lunatimonas lonarensis</name>
    <dbReference type="NCBI Taxonomy" id="1232681"/>
    <lineage>
        <taxon>Bacteria</taxon>
        <taxon>Pseudomonadati</taxon>
        <taxon>Bacteroidota</taxon>
        <taxon>Cytophagia</taxon>
        <taxon>Cytophagales</taxon>
        <taxon>Cyclobacteriaceae</taxon>
    </lineage>
</organism>
<dbReference type="OrthoDB" id="964337at2"/>
<keyword evidence="4" id="KW-1185">Reference proteome</keyword>
<evidence type="ECO:0000313" key="4">
    <source>
        <dbReference type="Proteomes" id="UP000013909"/>
    </source>
</evidence>
<dbReference type="AlphaFoldDB" id="R7ZL03"/>
<name>R7ZL03_9BACT</name>
<keyword evidence="1" id="KW-0472">Membrane</keyword>
<feature type="chain" id="PRO_5004461748" description="Seryl-tRNA synthetase" evidence="2">
    <location>
        <begin position="21"/>
        <end position="102"/>
    </location>
</feature>
<keyword evidence="2" id="KW-0732">Signal</keyword>
<feature type="signal peptide" evidence="2">
    <location>
        <begin position="1"/>
        <end position="20"/>
    </location>
</feature>
<dbReference type="STRING" id="1232681.ADIS_4787"/>
<proteinExistence type="predicted"/>
<feature type="transmembrane region" description="Helical" evidence="1">
    <location>
        <begin position="84"/>
        <end position="101"/>
    </location>
</feature>
<dbReference type="Proteomes" id="UP000013909">
    <property type="component" value="Unassembled WGS sequence"/>
</dbReference>
<sequence length="102" mass="11421">MKTIAYFLSLVFLVTSLAPAAVAKDVKEENSLTPEEELRLEEISERVAEIRAMDFAKMSKAEKRELRKELREINKETKALSGGVYLSVGAIIVILLILILIT</sequence>
<gene>
    <name evidence="3" type="ORF">ADIS_4787</name>
</gene>
<accession>R7ZL03</accession>
<dbReference type="PATRIC" id="fig|1288963.3.peg.4776"/>
<evidence type="ECO:0000256" key="1">
    <source>
        <dbReference type="SAM" id="Phobius"/>
    </source>
</evidence>
<evidence type="ECO:0008006" key="5">
    <source>
        <dbReference type="Google" id="ProtNLM"/>
    </source>
</evidence>
<dbReference type="RefSeq" id="WP_010856898.1">
    <property type="nucleotide sequence ID" value="NZ_AQHR01000123.1"/>
</dbReference>
<reference evidence="3 4" key="1">
    <citation type="submission" date="2013-02" db="EMBL/GenBank/DDBJ databases">
        <title>A novel strain isolated from Lonar lake, Maharashtra, India.</title>
        <authorList>
            <person name="Singh A."/>
        </authorList>
    </citation>
    <scope>NUCLEOTIDE SEQUENCE [LARGE SCALE GENOMIC DNA]</scope>
    <source>
        <strain evidence="3 4">AK24</strain>
    </source>
</reference>
<comment type="caution">
    <text evidence="3">The sequence shown here is derived from an EMBL/GenBank/DDBJ whole genome shotgun (WGS) entry which is preliminary data.</text>
</comment>